<dbReference type="Gene3D" id="1.10.101.10">
    <property type="entry name" value="PGBD-like superfamily/PGBD"/>
    <property type="match status" value="1"/>
</dbReference>
<dbReference type="AlphaFoldDB" id="A0A1X6YZB3"/>
<dbReference type="SUPFAM" id="SSF47090">
    <property type="entry name" value="PGBD-like"/>
    <property type="match status" value="1"/>
</dbReference>
<dbReference type="OrthoDB" id="6810892at2"/>
<feature type="region of interest" description="Disordered" evidence="1">
    <location>
        <begin position="117"/>
        <end position="152"/>
    </location>
</feature>
<dbReference type="Pfam" id="PF13365">
    <property type="entry name" value="Trypsin_2"/>
    <property type="match status" value="1"/>
</dbReference>
<keyword evidence="5" id="KW-1185">Reference proteome</keyword>
<dbReference type="Gene3D" id="2.40.10.120">
    <property type="match status" value="1"/>
</dbReference>
<dbReference type="Proteomes" id="UP000193963">
    <property type="component" value="Unassembled WGS sequence"/>
</dbReference>
<sequence length="586" mass="61600">MIRSLFAVVAALFLSLGALAPLPVRAQTAGGQVYVQIEAQPSESEALRAITYYEDFLSDVNGFSLGNGYFAVALGPYSRTDAGEVLRVLRAEGRIPRDSYIAFPSWFAGRIYPPAGGASAPQAQPEAAPEAQAETQPAMPALPDESPAEARRSEALLNRAERDQLQIALEWAGVYNGAIDGAFGRGTRGAMAAWQQNNGHEATGILTTAQRAELLGQYNAVLDGLGLQTQADTRAGIRMQMPLGAVSFDRYQAPFAFYTASGDLDAQLILISQDGDQDTLFGLYDILQTLEILPEDGPRERAARSFTIEGRNATRATYAEAALEDGAIKGFILVWPAGDEERRSRLLETMRASFERTPGVLPHDAGADTEQSVDLVSGLEIRKPLKGRSGVYVGADGAVLTLMSAVDGCGRVTLGTGREDGTPAELAASDAATGLALLRPTTAQAPMGVASLASLSPRIASEVAVAGYSYEGLLGAPSVTWGSLADVRGLAGEEGLLRLDLAALPGDAGGPVFDRSGALIGLLADPEDGARRLPEGVSFAIDAMTVSDMLTQAGLSPRTSNAGESLTPAALTRQAEELTVLVQCWE</sequence>
<dbReference type="InterPro" id="IPR036366">
    <property type="entry name" value="PGBDSf"/>
</dbReference>
<feature type="compositionally biased region" description="Low complexity" evidence="1">
    <location>
        <begin position="117"/>
        <end position="141"/>
    </location>
</feature>
<evidence type="ECO:0000259" key="3">
    <source>
        <dbReference type="Pfam" id="PF01471"/>
    </source>
</evidence>
<reference evidence="4 5" key="1">
    <citation type="submission" date="2017-03" db="EMBL/GenBank/DDBJ databases">
        <authorList>
            <person name="Afonso C.L."/>
            <person name="Miller P.J."/>
            <person name="Scott M.A."/>
            <person name="Spackman E."/>
            <person name="Goraichik I."/>
            <person name="Dimitrov K.M."/>
            <person name="Suarez D.L."/>
            <person name="Swayne D.E."/>
        </authorList>
    </citation>
    <scope>NUCLEOTIDE SEQUENCE [LARGE SCALE GENOMIC DNA]</scope>
    <source>
        <strain evidence="4 5">CECT 7751</strain>
    </source>
</reference>
<proteinExistence type="predicted"/>
<dbReference type="Pfam" id="PF01471">
    <property type="entry name" value="PG_binding_1"/>
    <property type="match status" value="1"/>
</dbReference>
<evidence type="ECO:0000313" key="5">
    <source>
        <dbReference type="Proteomes" id="UP000193963"/>
    </source>
</evidence>
<dbReference type="PANTHER" id="PTHR43019:SF23">
    <property type="entry name" value="PROTEASE DO-LIKE 5, CHLOROPLASTIC"/>
    <property type="match status" value="1"/>
</dbReference>
<organism evidence="4 5">
    <name type="scientific">Pseudooceanicola marinus</name>
    <dbReference type="NCBI Taxonomy" id="396013"/>
    <lineage>
        <taxon>Bacteria</taxon>
        <taxon>Pseudomonadati</taxon>
        <taxon>Pseudomonadota</taxon>
        <taxon>Alphaproteobacteria</taxon>
        <taxon>Rhodobacterales</taxon>
        <taxon>Paracoccaceae</taxon>
        <taxon>Pseudooceanicola</taxon>
    </lineage>
</organism>
<dbReference type="InterPro" id="IPR036365">
    <property type="entry name" value="PGBD-like_sf"/>
</dbReference>
<gene>
    <name evidence="4" type="ORF">PSM7751_01511</name>
</gene>
<evidence type="ECO:0000313" key="4">
    <source>
        <dbReference type="EMBL" id="SLN35757.1"/>
    </source>
</evidence>
<evidence type="ECO:0000256" key="1">
    <source>
        <dbReference type="SAM" id="MobiDB-lite"/>
    </source>
</evidence>
<dbReference type="InterPro" id="IPR002477">
    <property type="entry name" value="Peptidoglycan-bd-like"/>
</dbReference>
<keyword evidence="2" id="KW-0732">Signal</keyword>
<feature type="chain" id="PRO_5012936871" evidence="2">
    <location>
        <begin position="21"/>
        <end position="586"/>
    </location>
</feature>
<dbReference type="SUPFAM" id="SSF50494">
    <property type="entry name" value="Trypsin-like serine proteases"/>
    <property type="match status" value="1"/>
</dbReference>
<evidence type="ECO:0000256" key="2">
    <source>
        <dbReference type="SAM" id="SignalP"/>
    </source>
</evidence>
<accession>A0A1X6YZB3</accession>
<dbReference type="PANTHER" id="PTHR43019">
    <property type="entry name" value="SERINE ENDOPROTEASE DEGS"/>
    <property type="match status" value="1"/>
</dbReference>
<feature type="domain" description="Peptidoglycan binding-like" evidence="3">
    <location>
        <begin position="159"/>
        <end position="212"/>
    </location>
</feature>
<dbReference type="InterPro" id="IPR009003">
    <property type="entry name" value="Peptidase_S1_PA"/>
</dbReference>
<name>A0A1X6YZB3_9RHOB</name>
<dbReference type="EMBL" id="FWFN01000003">
    <property type="protein sequence ID" value="SLN35757.1"/>
    <property type="molecule type" value="Genomic_DNA"/>
</dbReference>
<feature type="signal peptide" evidence="2">
    <location>
        <begin position="1"/>
        <end position="20"/>
    </location>
</feature>
<dbReference type="RefSeq" id="WP_100148442.1">
    <property type="nucleotide sequence ID" value="NZ_FWFN01000003.1"/>
</dbReference>
<protein>
    <submittedName>
        <fullName evidence="4">Putative peptidoglycan binding domain protein</fullName>
    </submittedName>
</protein>